<organism evidence="17 18">
    <name type="scientific">Candidatus Giovannonibacteria bacterium RIFCSPLOWO2_12_FULL_44_15</name>
    <dbReference type="NCBI Taxonomy" id="1798364"/>
    <lineage>
        <taxon>Bacteria</taxon>
        <taxon>Candidatus Giovannoniibacteriota</taxon>
    </lineage>
</organism>
<feature type="binding site" evidence="12 14">
    <location>
        <begin position="257"/>
        <end position="259"/>
    </location>
    <ligand>
        <name>ATP</name>
        <dbReference type="ChEBI" id="CHEBI:30616"/>
    </ligand>
</feature>
<feature type="domain" description="Aminoacyl-transfer RNA synthetases class-II family profile" evidence="16">
    <location>
        <begin position="136"/>
        <end position="406"/>
    </location>
</feature>
<protein>
    <recommendedName>
        <fullName evidence="12">Serine--tRNA ligase</fullName>
        <ecNumber evidence="12">6.1.1.11</ecNumber>
    </recommendedName>
    <alternativeName>
        <fullName evidence="12">Seryl-tRNA synthetase</fullName>
        <shortName evidence="12">SerRS</shortName>
    </alternativeName>
    <alternativeName>
        <fullName evidence="12">Seryl-tRNA(Ser/Sec) synthetase</fullName>
    </alternativeName>
</protein>
<dbReference type="GO" id="GO:0005524">
    <property type="term" value="F:ATP binding"/>
    <property type="evidence" value="ECO:0007669"/>
    <property type="project" value="UniProtKB-UniRule"/>
</dbReference>
<dbReference type="PRINTS" id="PR00981">
    <property type="entry name" value="TRNASYNTHSER"/>
</dbReference>
<evidence type="ECO:0000256" key="12">
    <source>
        <dbReference type="HAMAP-Rule" id="MF_00176"/>
    </source>
</evidence>
<keyword evidence="5 12" id="KW-0436">Ligase</keyword>
<dbReference type="PIRSF" id="PIRSF001529">
    <property type="entry name" value="Ser-tRNA-synth_IIa"/>
    <property type="match status" value="1"/>
</dbReference>
<feature type="binding site" evidence="12 13">
    <location>
        <position position="280"/>
    </location>
    <ligand>
        <name>L-serine</name>
        <dbReference type="ChEBI" id="CHEBI:33384"/>
    </ligand>
</feature>
<comment type="pathway">
    <text evidence="2 12">Aminoacyl-tRNA biosynthesis; selenocysteinyl-tRNA(Sec) biosynthesis; L-seryl-tRNA(Sec) from L-serine and tRNA(Sec): step 1/1.</text>
</comment>
<dbReference type="GO" id="GO:0016260">
    <property type="term" value="P:selenocysteine biosynthetic process"/>
    <property type="evidence" value="ECO:0007669"/>
    <property type="project" value="UniProtKB-UniRule"/>
</dbReference>
<comment type="subcellular location">
    <subcellularLocation>
        <location evidence="1 12">Cytoplasm</location>
    </subcellularLocation>
</comment>
<comment type="function">
    <text evidence="12">Catalyzes the attachment of serine to tRNA(Ser). Is also able to aminoacylate tRNA(Sec) with serine, to form the misacylated tRNA L-seryl-tRNA(Sec), which will be further converted into selenocysteinyl-tRNA(Sec).</text>
</comment>
<comment type="domain">
    <text evidence="12">Consists of two distinct domains, a catalytic core and a N-terminal extension that is involved in tRNA binding.</text>
</comment>
<feature type="binding site" evidence="12 14">
    <location>
        <begin position="346"/>
        <end position="349"/>
    </location>
    <ligand>
        <name>ATP</name>
        <dbReference type="ChEBI" id="CHEBI:30616"/>
    </ligand>
</feature>
<dbReference type="InterPro" id="IPR042103">
    <property type="entry name" value="SerRS_1_N_sf"/>
</dbReference>
<dbReference type="PANTHER" id="PTHR43697">
    <property type="entry name" value="SERYL-TRNA SYNTHETASE"/>
    <property type="match status" value="1"/>
</dbReference>
<dbReference type="HAMAP" id="MF_00176">
    <property type="entry name" value="Ser_tRNA_synth_type1"/>
    <property type="match status" value="1"/>
</dbReference>
<evidence type="ECO:0000256" key="3">
    <source>
        <dbReference type="ARBA" id="ARBA00010728"/>
    </source>
</evidence>
<dbReference type="Gene3D" id="3.30.930.10">
    <property type="entry name" value="Bira Bifunctional Protein, Domain 2"/>
    <property type="match status" value="1"/>
</dbReference>
<dbReference type="GO" id="GO:0005737">
    <property type="term" value="C:cytoplasm"/>
    <property type="evidence" value="ECO:0007669"/>
    <property type="project" value="UniProtKB-SubCell"/>
</dbReference>
<evidence type="ECO:0000256" key="13">
    <source>
        <dbReference type="PIRSR" id="PIRSR001529-1"/>
    </source>
</evidence>
<comment type="catalytic activity">
    <reaction evidence="11 12">
        <text>tRNA(Ser) + L-serine + ATP = L-seryl-tRNA(Ser) + AMP + diphosphate + H(+)</text>
        <dbReference type="Rhea" id="RHEA:12292"/>
        <dbReference type="Rhea" id="RHEA-COMP:9669"/>
        <dbReference type="Rhea" id="RHEA-COMP:9703"/>
        <dbReference type="ChEBI" id="CHEBI:15378"/>
        <dbReference type="ChEBI" id="CHEBI:30616"/>
        <dbReference type="ChEBI" id="CHEBI:33019"/>
        <dbReference type="ChEBI" id="CHEBI:33384"/>
        <dbReference type="ChEBI" id="CHEBI:78442"/>
        <dbReference type="ChEBI" id="CHEBI:78533"/>
        <dbReference type="ChEBI" id="CHEBI:456215"/>
        <dbReference type="EC" id="6.1.1.11"/>
    </reaction>
</comment>
<name>A0A1F5XZE7_9BACT</name>
<evidence type="ECO:0000256" key="7">
    <source>
        <dbReference type="ARBA" id="ARBA00022840"/>
    </source>
</evidence>
<evidence type="ECO:0000313" key="18">
    <source>
        <dbReference type="Proteomes" id="UP000178894"/>
    </source>
</evidence>
<dbReference type="InterPro" id="IPR002317">
    <property type="entry name" value="Ser-tRNA-ligase_type_1"/>
</dbReference>
<comment type="caution">
    <text evidence="12">Lacks conserved residue(s) required for the propagation of feature annotation.</text>
</comment>
<evidence type="ECO:0000256" key="9">
    <source>
        <dbReference type="ARBA" id="ARBA00023146"/>
    </source>
</evidence>
<dbReference type="InterPro" id="IPR045864">
    <property type="entry name" value="aa-tRNA-synth_II/BPL/LPL"/>
</dbReference>
<comment type="catalytic activity">
    <reaction evidence="10 12">
        <text>tRNA(Sec) + L-serine + ATP = L-seryl-tRNA(Sec) + AMP + diphosphate + H(+)</text>
        <dbReference type="Rhea" id="RHEA:42580"/>
        <dbReference type="Rhea" id="RHEA-COMP:9742"/>
        <dbReference type="Rhea" id="RHEA-COMP:10128"/>
        <dbReference type="ChEBI" id="CHEBI:15378"/>
        <dbReference type="ChEBI" id="CHEBI:30616"/>
        <dbReference type="ChEBI" id="CHEBI:33019"/>
        <dbReference type="ChEBI" id="CHEBI:33384"/>
        <dbReference type="ChEBI" id="CHEBI:78442"/>
        <dbReference type="ChEBI" id="CHEBI:78533"/>
        <dbReference type="ChEBI" id="CHEBI:456215"/>
        <dbReference type="EC" id="6.1.1.11"/>
    </reaction>
</comment>
<reference evidence="17 18" key="1">
    <citation type="journal article" date="2016" name="Nat. Commun.">
        <title>Thousands of microbial genomes shed light on interconnected biogeochemical processes in an aquifer system.</title>
        <authorList>
            <person name="Anantharaman K."/>
            <person name="Brown C.T."/>
            <person name="Hug L.A."/>
            <person name="Sharon I."/>
            <person name="Castelle C.J."/>
            <person name="Probst A.J."/>
            <person name="Thomas B.C."/>
            <person name="Singh A."/>
            <person name="Wilkins M.J."/>
            <person name="Karaoz U."/>
            <person name="Brodie E.L."/>
            <person name="Williams K.H."/>
            <person name="Hubbard S.S."/>
            <person name="Banfield J.F."/>
        </authorList>
    </citation>
    <scope>NUCLEOTIDE SEQUENCE [LARGE SCALE GENOMIC DNA]</scope>
</reference>
<dbReference type="GO" id="GO:0004828">
    <property type="term" value="F:serine-tRNA ligase activity"/>
    <property type="evidence" value="ECO:0007669"/>
    <property type="project" value="UniProtKB-UniRule"/>
</dbReference>
<accession>A0A1F5XZE7</accession>
<dbReference type="NCBIfam" id="TIGR00414">
    <property type="entry name" value="serS"/>
    <property type="match status" value="1"/>
</dbReference>
<keyword evidence="8 12" id="KW-0648">Protein biosynthesis</keyword>
<dbReference type="Pfam" id="PF02403">
    <property type="entry name" value="Seryl_tRNA_N"/>
    <property type="match status" value="1"/>
</dbReference>
<dbReference type="CDD" id="cd00770">
    <property type="entry name" value="SerRS_core"/>
    <property type="match status" value="1"/>
</dbReference>
<evidence type="ECO:0000256" key="15">
    <source>
        <dbReference type="SAM" id="Coils"/>
    </source>
</evidence>
<proteinExistence type="inferred from homology"/>
<keyword evidence="15" id="KW-0175">Coiled coil</keyword>
<dbReference type="Pfam" id="PF00587">
    <property type="entry name" value="tRNA-synt_2b"/>
    <property type="match status" value="1"/>
</dbReference>
<dbReference type="SUPFAM" id="SSF46589">
    <property type="entry name" value="tRNA-binding arm"/>
    <property type="match status" value="1"/>
</dbReference>
<evidence type="ECO:0000256" key="14">
    <source>
        <dbReference type="PIRSR" id="PIRSR001529-2"/>
    </source>
</evidence>
<evidence type="ECO:0000256" key="6">
    <source>
        <dbReference type="ARBA" id="ARBA00022741"/>
    </source>
</evidence>
<feature type="binding site" evidence="13">
    <location>
        <position position="257"/>
    </location>
    <ligand>
        <name>L-serine</name>
        <dbReference type="ChEBI" id="CHEBI:33384"/>
    </ligand>
</feature>
<comment type="caution">
    <text evidence="17">The sequence shown here is derived from an EMBL/GenBank/DDBJ whole genome shotgun (WGS) entry which is preliminary data.</text>
</comment>
<dbReference type="InterPro" id="IPR010978">
    <property type="entry name" value="tRNA-bd_arm"/>
</dbReference>
<dbReference type="UniPathway" id="UPA00906">
    <property type="reaction ID" value="UER00895"/>
</dbReference>
<dbReference type="SUPFAM" id="SSF55681">
    <property type="entry name" value="Class II aaRS and biotin synthetases"/>
    <property type="match status" value="1"/>
</dbReference>
<dbReference type="InterPro" id="IPR033729">
    <property type="entry name" value="SerRS_core"/>
</dbReference>
<sequence length="427" mass="49652">MLDMKFIRENPDLLKQAISKRHYSFDLERLLKIDEARRALIKEVEALREEQNKASENFLPAGRQGSKDKLDDLKQLKESLQKKEAEFSKIDEEFRRLMLLVPNIPDPTVPEGKSDEDNVEIRKVGEPKNFNFKIRDHHTLLRELDLVDLERGTKVSGFRGYFLKNEGALLSMALWQFALDYLVQKGFTPFIAPSLVKENIFIEAGKLPLFREDLYATDDNLFLVPSAEIPMMGYHENEILLEEELPKKYVAFSPCYRREAGSYGKDEKGVYRLHEFMKVEQIILCKAEHQESVRWHEELTKYSEEILQALELPYRVVINCAGDLPFGFVKMYDIEAWIPSEKRYRESHSSSIVHDFQTRRLKIRYKSADGKTRFAHSLNNTAIATPRILQSLLENHQIEDGSVLIPEVLRKYIGKDVITPRSSKNVS</sequence>
<dbReference type="STRING" id="1798364.A3G54_01455"/>
<feature type="binding site" evidence="13">
    <location>
        <position position="379"/>
    </location>
    <ligand>
        <name>L-serine</name>
        <dbReference type="ChEBI" id="CHEBI:33384"/>
    </ligand>
</feature>
<dbReference type="Proteomes" id="UP000178894">
    <property type="component" value="Unassembled WGS sequence"/>
</dbReference>
<dbReference type="InterPro" id="IPR002314">
    <property type="entry name" value="aa-tRNA-synt_IIb"/>
</dbReference>
<evidence type="ECO:0000256" key="1">
    <source>
        <dbReference type="ARBA" id="ARBA00004496"/>
    </source>
</evidence>
<evidence type="ECO:0000259" key="16">
    <source>
        <dbReference type="PROSITE" id="PS50862"/>
    </source>
</evidence>
<keyword evidence="9 12" id="KW-0030">Aminoacyl-tRNA synthetase</keyword>
<comment type="subunit">
    <text evidence="12">Homodimer. The tRNA molecule binds across the dimer.</text>
</comment>
<feature type="site" description="Important for serine binding" evidence="13">
    <location>
        <position position="381"/>
    </location>
</feature>
<dbReference type="PANTHER" id="PTHR43697:SF1">
    <property type="entry name" value="SERINE--TRNA LIGASE"/>
    <property type="match status" value="1"/>
</dbReference>
<feature type="coiled-coil region" evidence="15">
    <location>
        <begin position="30"/>
        <end position="93"/>
    </location>
</feature>
<keyword evidence="7 12" id="KW-0067">ATP-binding</keyword>
<evidence type="ECO:0000256" key="2">
    <source>
        <dbReference type="ARBA" id="ARBA00005045"/>
    </source>
</evidence>
<comment type="similarity">
    <text evidence="3 12">Belongs to the class-II aminoacyl-tRNA synthetase family. Type-1 seryl-tRNA synthetase subfamily.</text>
</comment>
<dbReference type="EMBL" id="MFIQ01000026">
    <property type="protein sequence ID" value="OGF93253.1"/>
    <property type="molecule type" value="Genomic_DNA"/>
</dbReference>
<evidence type="ECO:0000256" key="11">
    <source>
        <dbReference type="ARBA" id="ARBA00048823"/>
    </source>
</evidence>
<feature type="binding site" evidence="12">
    <location>
        <position position="381"/>
    </location>
    <ligand>
        <name>L-serine</name>
        <dbReference type="ChEBI" id="CHEBI:33384"/>
    </ligand>
</feature>
<gene>
    <name evidence="12" type="primary">serS</name>
    <name evidence="17" type="ORF">A3G54_01455</name>
</gene>
<evidence type="ECO:0000256" key="8">
    <source>
        <dbReference type="ARBA" id="ARBA00022917"/>
    </source>
</evidence>
<evidence type="ECO:0000256" key="10">
    <source>
        <dbReference type="ARBA" id="ARBA00047929"/>
    </source>
</evidence>
<evidence type="ECO:0000313" key="17">
    <source>
        <dbReference type="EMBL" id="OGF93253.1"/>
    </source>
</evidence>
<dbReference type="Gene3D" id="1.10.287.40">
    <property type="entry name" value="Serine-tRNA synthetase, tRNA binding domain"/>
    <property type="match status" value="1"/>
</dbReference>
<dbReference type="InterPro" id="IPR015866">
    <property type="entry name" value="Ser-tRNA-synth_1_N"/>
</dbReference>
<evidence type="ECO:0000256" key="4">
    <source>
        <dbReference type="ARBA" id="ARBA00022490"/>
    </source>
</evidence>
<evidence type="ECO:0000256" key="5">
    <source>
        <dbReference type="ARBA" id="ARBA00022598"/>
    </source>
</evidence>
<keyword evidence="4 12" id="KW-0963">Cytoplasm</keyword>
<dbReference type="InterPro" id="IPR006195">
    <property type="entry name" value="aa-tRNA-synth_II"/>
</dbReference>
<keyword evidence="6 12" id="KW-0547">Nucleotide-binding</keyword>
<dbReference type="AlphaFoldDB" id="A0A1F5XZE7"/>
<dbReference type="PROSITE" id="PS50862">
    <property type="entry name" value="AA_TRNA_LIGASE_II"/>
    <property type="match status" value="1"/>
</dbReference>
<dbReference type="GO" id="GO:0006434">
    <property type="term" value="P:seryl-tRNA aminoacylation"/>
    <property type="evidence" value="ECO:0007669"/>
    <property type="project" value="UniProtKB-UniRule"/>
</dbReference>
<dbReference type="EC" id="6.1.1.11" evidence="12"/>